<dbReference type="SUPFAM" id="SSF52833">
    <property type="entry name" value="Thioredoxin-like"/>
    <property type="match status" value="1"/>
</dbReference>
<dbReference type="Gene3D" id="1.10.10.1590">
    <property type="entry name" value="NADH-quinone oxidoreductase subunit E"/>
    <property type="match status" value="1"/>
</dbReference>
<evidence type="ECO:0000256" key="1">
    <source>
        <dbReference type="ARBA" id="ARBA00010643"/>
    </source>
</evidence>
<keyword evidence="5" id="KW-0411">Iron-sulfur</keyword>
<dbReference type="InterPro" id="IPR036249">
    <property type="entry name" value="Thioredoxin-like_sf"/>
</dbReference>
<keyword evidence="3" id="KW-0479">Metal-binding</keyword>
<sequence>MSLAKDWTQASIQTIIDGLKHKPGAMLPILHAIQDEIGYIPETAVAQIAESLLQTRAEVHGVISFYHHFRTTPPGKHLIQICRAEACQAMGCRSLEQHAKESLGIDYHQTTANREFSLEAVYCLGNCATAPSIRIDDDIHGRVSLDRFDALVSRHRQNMKEVS</sequence>
<gene>
    <name evidence="7" type="ORF">LCGC14_0897610</name>
</gene>
<dbReference type="GO" id="GO:0046872">
    <property type="term" value="F:metal ion binding"/>
    <property type="evidence" value="ECO:0007669"/>
    <property type="project" value="UniProtKB-KW"/>
</dbReference>
<dbReference type="AlphaFoldDB" id="A0A0F9PI46"/>
<dbReference type="NCBIfam" id="NF004638">
    <property type="entry name" value="PRK05988.1"/>
    <property type="match status" value="1"/>
</dbReference>
<dbReference type="InterPro" id="IPR002023">
    <property type="entry name" value="NuoE-like"/>
</dbReference>
<dbReference type="EMBL" id="LAZR01002904">
    <property type="protein sequence ID" value="KKN24162.1"/>
    <property type="molecule type" value="Genomic_DNA"/>
</dbReference>
<proteinExistence type="inferred from homology"/>
<protein>
    <recommendedName>
        <fullName evidence="8">NADH-quinone oxidoreductase subunit E</fullName>
    </recommendedName>
</protein>
<organism evidence="7">
    <name type="scientific">marine sediment metagenome</name>
    <dbReference type="NCBI Taxonomy" id="412755"/>
    <lineage>
        <taxon>unclassified sequences</taxon>
        <taxon>metagenomes</taxon>
        <taxon>ecological metagenomes</taxon>
    </lineage>
</organism>
<reference evidence="7" key="1">
    <citation type="journal article" date="2015" name="Nature">
        <title>Complex archaea that bridge the gap between prokaryotes and eukaryotes.</title>
        <authorList>
            <person name="Spang A."/>
            <person name="Saw J.H."/>
            <person name="Jorgensen S.L."/>
            <person name="Zaremba-Niedzwiedzka K."/>
            <person name="Martijn J."/>
            <person name="Lind A.E."/>
            <person name="van Eijk R."/>
            <person name="Schleper C."/>
            <person name="Guy L."/>
            <person name="Ettema T.J."/>
        </authorList>
    </citation>
    <scope>NUCLEOTIDE SEQUENCE</scope>
</reference>
<comment type="similarity">
    <text evidence="1">Belongs to the complex I 24 kDa subunit family.</text>
</comment>
<dbReference type="Gene3D" id="3.40.30.10">
    <property type="entry name" value="Glutaredoxin"/>
    <property type="match status" value="1"/>
</dbReference>
<dbReference type="PIRSF" id="PIRSF000216">
    <property type="entry name" value="NADH_DH_24kDa"/>
    <property type="match status" value="1"/>
</dbReference>
<dbReference type="GO" id="GO:0051537">
    <property type="term" value="F:2 iron, 2 sulfur cluster binding"/>
    <property type="evidence" value="ECO:0007669"/>
    <property type="project" value="UniProtKB-KW"/>
</dbReference>
<evidence type="ECO:0000256" key="4">
    <source>
        <dbReference type="ARBA" id="ARBA00023004"/>
    </source>
</evidence>
<evidence type="ECO:0000256" key="5">
    <source>
        <dbReference type="ARBA" id="ARBA00023014"/>
    </source>
</evidence>
<dbReference type="InterPro" id="IPR041921">
    <property type="entry name" value="NuoE_N"/>
</dbReference>
<comment type="cofactor">
    <cofactor evidence="6">
        <name>[2Fe-2S] cluster</name>
        <dbReference type="ChEBI" id="CHEBI:190135"/>
    </cofactor>
</comment>
<comment type="caution">
    <text evidence="7">The sequence shown here is derived from an EMBL/GenBank/DDBJ whole genome shotgun (WGS) entry which is preliminary data.</text>
</comment>
<accession>A0A0F9PI46</accession>
<dbReference type="PANTHER" id="PTHR43342:SF1">
    <property type="entry name" value="BIFURCATING [FEFE] HYDROGENASE GAMMA SUBUNIT"/>
    <property type="match status" value="1"/>
</dbReference>
<dbReference type="GO" id="GO:0016491">
    <property type="term" value="F:oxidoreductase activity"/>
    <property type="evidence" value="ECO:0007669"/>
    <property type="project" value="InterPro"/>
</dbReference>
<dbReference type="PANTHER" id="PTHR43342">
    <property type="entry name" value="NADH-QUINONE OXIDOREDUCTASE, E SUBUNIT"/>
    <property type="match status" value="1"/>
</dbReference>
<dbReference type="CDD" id="cd03081">
    <property type="entry name" value="TRX_Fd_NuoE_FDH_gamma"/>
    <property type="match status" value="1"/>
</dbReference>
<evidence type="ECO:0008006" key="8">
    <source>
        <dbReference type="Google" id="ProtNLM"/>
    </source>
</evidence>
<keyword evidence="4" id="KW-0408">Iron</keyword>
<evidence type="ECO:0000256" key="2">
    <source>
        <dbReference type="ARBA" id="ARBA00022714"/>
    </source>
</evidence>
<evidence type="ECO:0000256" key="3">
    <source>
        <dbReference type="ARBA" id="ARBA00022723"/>
    </source>
</evidence>
<evidence type="ECO:0000313" key="7">
    <source>
        <dbReference type="EMBL" id="KKN24162.1"/>
    </source>
</evidence>
<dbReference type="InterPro" id="IPR028431">
    <property type="entry name" value="NADP_DH_HndA-like"/>
</dbReference>
<dbReference type="Pfam" id="PF01257">
    <property type="entry name" value="2Fe-2S_thioredx"/>
    <property type="match status" value="1"/>
</dbReference>
<evidence type="ECO:0000256" key="6">
    <source>
        <dbReference type="ARBA" id="ARBA00034078"/>
    </source>
</evidence>
<keyword evidence="2" id="KW-0001">2Fe-2S</keyword>
<name>A0A0F9PI46_9ZZZZ</name>